<comment type="caution">
    <text evidence="1">The sequence shown here is derived from an EMBL/GenBank/DDBJ whole genome shotgun (WGS) entry which is preliminary data.</text>
</comment>
<keyword evidence="2" id="KW-1185">Reference proteome</keyword>
<proteinExistence type="predicted"/>
<dbReference type="EMBL" id="NIRI02000042">
    <property type="protein sequence ID" value="KAG5452162.1"/>
    <property type="molecule type" value="Genomic_DNA"/>
</dbReference>
<protein>
    <submittedName>
        <fullName evidence="1">Uncharacterized protein</fullName>
    </submittedName>
</protein>
<reference evidence="1 2" key="1">
    <citation type="journal article" date="2018" name="Biotechnol. Adv.">
        <title>Improved genomic resources and new bioinformatic workflow for the carcinogenic parasite Clonorchis sinensis: Biotechnological implications.</title>
        <authorList>
            <person name="Wang D."/>
            <person name="Korhonen P.K."/>
            <person name="Gasser R.B."/>
            <person name="Young N.D."/>
        </authorList>
    </citation>
    <scope>NUCLEOTIDE SEQUENCE [LARGE SCALE GENOMIC DNA]</scope>
    <source>
        <strain evidence="1">Cs-k2</strain>
    </source>
</reference>
<evidence type="ECO:0000313" key="2">
    <source>
        <dbReference type="Proteomes" id="UP000286415"/>
    </source>
</evidence>
<evidence type="ECO:0000313" key="1">
    <source>
        <dbReference type="EMBL" id="KAG5452162.1"/>
    </source>
</evidence>
<dbReference type="InParanoid" id="A0A3R7C5I0"/>
<name>A0A3R7C5I0_CLOSI</name>
<gene>
    <name evidence="1" type="ORF">CSKR_108336</name>
</gene>
<organism evidence="1 2">
    <name type="scientific">Clonorchis sinensis</name>
    <name type="common">Chinese liver fluke</name>
    <dbReference type="NCBI Taxonomy" id="79923"/>
    <lineage>
        <taxon>Eukaryota</taxon>
        <taxon>Metazoa</taxon>
        <taxon>Spiralia</taxon>
        <taxon>Lophotrochozoa</taxon>
        <taxon>Platyhelminthes</taxon>
        <taxon>Trematoda</taxon>
        <taxon>Digenea</taxon>
        <taxon>Opisthorchiida</taxon>
        <taxon>Opisthorchiata</taxon>
        <taxon>Opisthorchiidae</taxon>
        <taxon>Clonorchis</taxon>
    </lineage>
</organism>
<reference evidence="1 2" key="2">
    <citation type="journal article" date="2021" name="Genomics">
        <title>High-quality reference genome for Clonorchis sinensis.</title>
        <authorList>
            <person name="Young N.D."/>
            <person name="Stroehlein A.J."/>
            <person name="Kinkar L."/>
            <person name="Wang T."/>
            <person name="Sohn W.M."/>
            <person name="Chang B.C.H."/>
            <person name="Kaur P."/>
            <person name="Weisz D."/>
            <person name="Dudchenko O."/>
            <person name="Aiden E.L."/>
            <person name="Korhonen P.K."/>
            <person name="Gasser R.B."/>
        </authorList>
    </citation>
    <scope>NUCLEOTIDE SEQUENCE [LARGE SCALE GENOMIC DNA]</scope>
    <source>
        <strain evidence="1">Cs-k2</strain>
    </source>
</reference>
<dbReference type="AlphaFoldDB" id="A0A3R7C5I0"/>
<sequence length="176" mass="19742">MQTSYHCDFMEVLEDSGASRRLAPVLKNVLAHSTKRFGFSACICLLYLETSRFQTVKTFSIDFSVDSKFTKNETACLLTTQQRRRLMVLTCTEAQNPNTICPGTLRPSVFSGPGRRSQSITNLREGKTKSELGFYMVLLMNDKFANYTNVDGRYSFKTNGPLGLQNTNQGSKHAPT</sequence>
<dbReference type="Proteomes" id="UP000286415">
    <property type="component" value="Unassembled WGS sequence"/>
</dbReference>
<accession>A0A3R7C5I0</accession>